<reference evidence="10" key="1">
    <citation type="journal article" date="2011" name="PLoS Biol.">
        <title>Gene gain and loss during evolution of obligate parasitism in the white rust pathogen of Arabidopsis thaliana.</title>
        <authorList>
            <person name="Kemen E."/>
            <person name="Gardiner A."/>
            <person name="Schultz-Larsen T."/>
            <person name="Kemen A.C."/>
            <person name="Balmuth A.L."/>
            <person name="Robert-Seilaniantz A."/>
            <person name="Bailey K."/>
            <person name="Holub E."/>
            <person name="Studholme D.J."/>
            <person name="Maclean D."/>
            <person name="Jones J.D."/>
        </authorList>
    </citation>
    <scope>NUCLEOTIDE SEQUENCE</scope>
</reference>
<feature type="transmembrane region" description="Helical" evidence="7">
    <location>
        <begin position="183"/>
        <end position="201"/>
    </location>
</feature>
<feature type="transmembrane region" description="Helical" evidence="7">
    <location>
        <begin position="151"/>
        <end position="176"/>
    </location>
</feature>
<protein>
    <recommendedName>
        <fullName evidence="7">GDT1 family protein</fullName>
    </recommendedName>
</protein>
<dbReference type="GO" id="GO:0005794">
    <property type="term" value="C:Golgi apparatus"/>
    <property type="evidence" value="ECO:0007669"/>
    <property type="project" value="TreeGrafter"/>
</dbReference>
<feature type="compositionally biased region" description="Basic and acidic residues" evidence="8">
    <location>
        <begin position="222"/>
        <end position="235"/>
    </location>
</feature>
<gene>
    <name evidence="10" type="primary">AlNc14C324G10619</name>
    <name evidence="10" type="ORF">ALNC14_119750</name>
</gene>
<dbReference type="EMBL" id="FR824369">
    <property type="protein sequence ID" value="CCA25831.1"/>
    <property type="molecule type" value="Genomic_DNA"/>
</dbReference>
<dbReference type="PROSITE" id="PS50222">
    <property type="entry name" value="EF_HAND_2"/>
    <property type="match status" value="1"/>
</dbReference>
<dbReference type="InterPro" id="IPR018247">
    <property type="entry name" value="EF_Hand_1_Ca_BS"/>
</dbReference>
<evidence type="ECO:0000313" key="10">
    <source>
        <dbReference type="EMBL" id="CCA25831.1"/>
    </source>
</evidence>
<dbReference type="InterPro" id="IPR049555">
    <property type="entry name" value="GDT1-like_CS"/>
</dbReference>
<evidence type="ECO:0000256" key="8">
    <source>
        <dbReference type="SAM" id="MobiDB-lite"/>
    </source>
</evidence>
<evidence type="ECO:0000256" key="3">
    <source>
        <dbReference type="ARBA" id="ARBA00022692"/>
    </source>
</evidence>
<dbReference type="PANTHER" id="PTHR12608:SF1">
    <property type="entry name" value="TRANSMEMBRANE PROTEIN 165"/>
    <property type="match status" value="1"/>
</dbReference>
<dbReference type="PROSITE" id="PS01214">
    <property type="entry name" value="UPF0016"/>
    <property type="match status" value="1"/>
</dbReference>
<dbReference type="GO" id="GO:0016020">
    <property type="term" value="C:membrane"/>
    <property type="evidence" value="ECO:0007669"/>
    <property type="project" value="UniProtKB-SubCell"/>
</dbReference>
<dbReference type="SUPFAM" id="SSF47473">
    <property type="entry name" value="EF-hand"/>
    <property type="match status" value="1"/>
</dbReference>
<evidence type="ECO:0000256" key="4">
    <source>
        <dbReference type="ARBA" id="ARBA00022837"/>
    </source>
</evidence>
<dbReference type="InterPro" id="IPR001727">
    <property type="entry name" value="GDT1-like"/>
</dbReference>
<comment type="subcellular location">
    <subcellularLocation>
        <location evidence="1 7">Membrane</location>
        <topology evidence="1 7">Multi-pass membrane protein</topology>
    </subcellularLocation>
</comment>
<evidence type="ECO:0000256" key="1">
    <source>
        <dbReference type="ARBA" id="ARBA00004141"/>
    </source>
</evidence>
<dbReference type="InterPro" id="IPR002048">
    <property type="entry name" value="EF_hand_dom"/>
</dbReference>
<feature type="transmembrane region" description="Helical" evidence="7">
    <location>
        <begin position="318"/>
        <end position="341"/>
    </location>
</feature>
<evidence type="ECO:0000256" key="6">
    <source>
        <dbReference type="ARBA" id="ARBA00023136"/>
    </source>
</evidence>
<reference evidence="10" key="2">
    <citation type="submission" date="2011-02" db="EMBL/GenBank/DDBJ databases">
        <authorList>
            <person name="MacLean D."/>
        </authorList>
    </citation>
    <scope>NUCLEOTIDE SEQUENCE</scope>
</reference>
<dbReference type="GO" id="GO:0032472">
    <property type="term" value="P:Golgi calcium ion transport"/>
    <property type="evidence" value="ECO:0007669"/>
    <property type="project" value="TreeGrafter"/>
</dbReference>
<keyword evidence="6 7" id="KW-0472">Membrane</keyword>
<dbReference type="GO" id="GO:0005384">
    <property type="term" value="F:manganese ion transmembrane transporter activity"/>
    <property type="evidence" value="ECO:0007669"/>
    <property type="project" value="TreeGrafter"/>
</dbReference>
<dbReference type="InterPro" id="IPR011992">
    <property type="entry name" value="EF-hand-dom_pair"/>
</dbReference>
<proteinExistence type="inferred from homology"/>
<dbReference type="PROSITE" id="PS00018">
    <property type="entry name" value="EF_HAND_1"/>
    <property type="match status" value="1"/>
</dbReference>
<dbReference type="GO" id="GO:0032468">
    <property type="term" value="P:Golgi calcium ion homeostasis"/>
    <property type="evidence" value="ECO:0007669"/>
    <property type="project" value="TreeGrafter"/>
</dbReference>
<dbReference type="AlphaFoldDB" id="F0WWK7"/>
<dbReference type="PANTHER" id="PTHR12608">
    <property type="entry name" value="TRANSMEMBRANE PROTEIN HTP-1 RELATED"/>
    <property type="match status" value="1"/>
</dbReference>
<evidence type="ECO:0000256" key="2">
    <source>
        <dbReference type="ARBA" id="ARBA00009190"/>
    </source>
</evidence>
<keyword evidence="5 7" id="KW-1133">Transmembrane helix</keyword>
<comment type="caution">
    <text evidence="7">Lacks conserved residue(s) required for the propagation of feature annotation.</text>
</comment>
<dbReference type="GO" id="GO:0005509">
    <property type="term" value="F:calcium ion binding"/>
    <property type="evidence" value="ECO:0007669"/>
    <property type="project" value="InterPro"/>
</dbReference>
<sequence length="376" mass="41092">MRLHRTCYRLSRILLATQILSSIKLTTNEFVDSKHNQPSDSPHVLDKKDAAIQGAFDIVDTNHNGQLDSAEFANYVHLLQNALQPLLGVSDWNSVSVNNPTSFRTGPRGSRASVDKFWAGFASGILSIWATEVGDKTFFIAAILSMKHDRIIVFAGAIGALIVMTILSVVMGGVAARFLPKYMTHYAGAMLFVIFGLKMLYDSRDMSDSGPSSELNEVEEELAGRRNSGDKDGAIQKEDQEVMLEHGDRNFAERNDKGCESHVNSTSEMIQMFTQSFLLTFLAEWGDRSQIATITLSATNDPFGGEKEVYVFSNTSNLMIHIVTLGAILGHSMCTGLAVVGGKILASRITERTVTIVGGVLFLLFAFHSFVIGPSA</sequence>
<keyword evidence="4" id="KW-0106">Calcium</keyword>
<feature type="domain" description="EF-hand" evidence="9">
    <location>
        <begin position="47"/>
        <end position="82"/>
    </location>
</feature>
<name>F0WWK7_9STRA</name>
<feature type="region of interest" description="Disordered" evidence="8">
    <location>
        <begin position="207"/>
        <end position="235"/>
    </location>
</feature>
<accession>F0WWK7</accession>
<dbReference type="Pfam" id="PF01169">
    <property type="entry name" value="GDT1"/>
    <property type="match status" value="2"/>
</dbReference>
<organism evidence="10">
    <name type="scientific">Albugo laibachii Nc14</name>
    <dbReference type="NCBI Taxonomy" id="890382"/>
    <lineage>
        <taxon>Eukaryota</taxon>
        <taxon>Sar</taxon>
        <taxon>Stramenopiles</taxon>
        <taxon>Oomycota</taxon>
        <taxon>Peronosporomycetes</taxon>
        <taxon>Albuginales</taxon>
        <taxon>Albuginaceae</taxon>
        <taxon>Albugo</taxon>
    </lineage>
</organism>
<feature type="transmembrane region" description="Helical" evidence="7">
    <location>
        <begin position="353"/>
        <end position="373"/>
    </location>
</feature>
<dbReference type="HOGENOM" id="CLU_040186_0_2_1"/>
<keyword evidence="3 7" id="KW-0812">Transmembrane</keyword>
<dbReference type="GO" id="GO:0015085">
    <property type="term" value="F:calcium ion transmembrane transporter activity"/>
    <property type="evidence" value="ECO:0007669"/>
    <property type="project" value="TreeGrafter"/>
</dbReference>
<evidence type="ECO:0000256" key="5">
    <source>
        <dbReference type="ARBA" id="ARBA00022989"/>
    </source>
</evidence>
<comment type="similarity">
    <text evidence="2 7">Belongs to the GDT1 family.</text>
</comment>
<evidence type="ECO:0000259" key="9">
    <source>
        <dbReference type="PROSITE" id="PS50222"/>
    </source>
</evidence>
<evidence type="ECO:0000256" key="7">
    <source>
        <dbReference type="RuleBase" id="RU365102"/>
    </source>
</evidence>